<proteinExistence type="inferred from homology"/>
<dbReference type="InterPro" id="IPR017896">
    <property type="entry name" value="4Fe4S_Fe-S-bd"/>
</dbReference>
<evidence type="ECO:0000256" key="5">
    <source>
        <dbReference type="ARBA" id="ARBA00022982"/>
    </source>
</evidence>
<gene>
    <name evidence="8" type="primary">rnfC</name>
    <name evidence="10" type="ORF">SCARUB_05005</name>
</gene>
<dbReference type="SUPFAM" id="SSF51230">
    <property type="entry name" value="Single hybrid motif"/>
    <property type="match status" value="1"/>
</dbReference>
<dbReference type="InterPro" id="IPR019554">
    <property type="entry name" value="Soluble_ligand-bd"/>
</dbReference>
<dbReference type="InterPro" id="IPR011538">
    <property type="entry name" value="Nuo51_FMN-bd"/>
</dbReference>
<feature type="binding site" evidence="8">
    <location>
        <position position="388"/>
    </location>
    <ligand>
        <name>[4Fe-4S] cluster</name>
        <dbReference type="ChEBI" id="CHEBI:49883"/>
        <label>1</label>
    </ligand>
</feature>
<dbReference type="Gene3D" id="3.40.50.11540">
    <property type="entry name" value="NADH-ubiquinone oxidoreductase 51kDa subunit"/>
    <property type="match status" value="1"/>
</dbReference>
<feature type="binding site" evidence="8">
    <location>
        <position position="435"/>
    </location>
    <ligand>
        <name>[4Fe-4S] cluster</name>
        <dbReference type="ChEBI" id="CHEBI:49883"/>
        <label>1</label>
    </ligand>
</feature>
<dbReference type="EMBL" id="MAYW01000342">
    <property type="protein sequence ID" value="ODS29891.1"/>
    <property type="molecule type" value="Genomic_DNA"/>
</dbReference>
<evidence type="ECO:0000256" key="2">
    <source>
        <dbReference type="ARBA" id="ARBA00022485"/>
    </source>
</evidence>
<comment type="subcellular location">
    <subcellularLocation>
        <location evidence="8">Cell membrane</location>
        <topology evidence="8">Peripheral membrane protein</topology>
    </subcellularLocation>
</comment>
<keyword evidence="2 8" id="KW-0004">4Fe-4S</keyword>
<keyword evidence="7 8" id="KW-0411">Iron-sulfur</keyword>
<sequence length="461" mass="50961">MVEKESIRRKMFIRRWLKENHPRTFRGGVHPPDCKSITQDKKIIQAPLPETVYVLTAQGIGTPSRPIVKKGDTVEKGQVIAEATTLISSYIHAPISGKVKEITFLPHPVTGARTHAIVIKRCDDDEWTNGINESVHINALSPDDIRKQIKNAGIVGMGGASFPTHVKLSLPPGKTIDTVILNGAECEPYLTCDYRQMIERTQEIIEGLRIIMKCLSVNNAYIGVEANKMAAYEKIISAVNDDPNIKVALLKVKYPQGAEHQLIKAITGREFKPTQLPLEAGCTVYNVSTTYAIWEAIRWKRPLIERVVTITGDGIENPGNFIVRVGTPIEDLLSMVGLKKGVNKVIFGGPMMGIAQQSISGVCTIKGTGGILVTRGAETWEPRACIRCGKCINACPYGLNPSELSILCEAQKFQQAMEERNLMECKECGCCTFICTSKRPIVHLVKTAKFDLDRQKKRIQA</sequence>
<dbReference type="GO" id="GO:0051539">
    <property type="term" value="F:4 iron, 4 sulfur cluster binding"/>
    <property type="evidence" value="ECO:0007669"/>
    <property type="project" value="UniProtKB-KW"/>
</dbReference>
<keyword evidence="8" id="KW-1278">Translocase</keyword>
<dbReference type="NCBIfam" id="NF003454">
    <property type="entry name" value="PRK05035.1"/>
    <property type="match status" value="1"/>
</dbReference>
<feature type="binding site" evidence="8">
    <location>
        <position position="431"/>
    </location>
    <ligand>
        <name>[4Fe-4S] cluster</name>
        <dbReference type="ChEBI" id="CHEBI:49883"/>
        <label>2</label>
    </ligand>
</feature>
<dbReference type="Proteomes" id="UP000094056">
    <property type="component" value="Unassembled WGS sequence"/>
</dbReference>
<keyword evidence="1 8" id="KW-0813">Transport</keyword>
<evidence type="ECO:0000256" key="4">
    <source>
        <dbReference type="ARBA" id="ARBA00022737"/>
    </source>
</evidence>
<comment type="caution">
    <text evidence="10">The sequence shown here is derived from an EMBL/GenBank/DDBJ whole genome shotgun (WGS) entry which is preliminary data.</text>
</comment>
<dbReference type="Pfam" id="PF12837">
    <property type="entry name" value="Fer4_6"/>
    <property type="match status" value="1"/>
</dbReference>
<feature type="domain" description="4Fe-4S ferredoxin-type" evidence="9">
    <location>
        <begin position="376"/>
        <end position="405"/>
    </location>
</feature>
<dbReference type="InterPro" id="IPR011053">
    <property type="entry name" value="Single_hybrid_motif"/>
</dbReference>
<dbReference type="Gene3D" id="2.40.50.100">
    <property type="match status" value="1"/>
</dbReference>
<dbReference type="PANTHER" id="PTHR43034">
    <property type="entry name" value="ION-TRANSLOCATING OXIDOREDUCTASE COMPLEX SUBUNIT C"/>
    <property type="match status" value="1"/>
</dbReference>
<dbReference type="InterPro" id="IPR017900">
    <property type="entry name" value="4Fe4S_Fe_S_CS"/>
</dbReference>
<dbReference type="GO" id="GO:0022900">
    <property type="term" value="P:electron transport chain"/>
    <property type="evidence" value="ECO:0007669"/>
    <property type="project" value="UniProtKB-UniRule"/>
</dbReference>
<keyword evidence="3 8" id="KW-0479">Metal-binding</keyword>
<evidence type="ECO:0000313" key="11">
    <source>
        <dbReference type="Proteomes" id="UP000094056"/>
    </source>
</evidence>
<dbReference type="Pfam" id="PF13375">
    <property type="entry name" value="RnfC_N"/>
    <property type="match status" value="1"/>
</dbReference>
<dbReference type="PROSITE" id="PS51379">
    <property type="entry name" value="4FE4S_FER_2"/>
    <property type="match status" value="1"/>
</dbReference>
<evidence type="ECO:0000259" key="9">
    <source>
        <dbReference type="PROSITE" id="PS51379"/>
    </source>
</evidence>
<comment type="cofactor">
    <cofactor evidence="8">
        <name>[4Fe-4S] cluster</name>
        <dbReference type="ChEBI" id="CHEBI:49883"/>
    </cofactor>
    <text evidence="8">Binds 2 [4Fe-4S] clusters per subunit.</text>
</comment>
<dbReference type="PROSITE" id="PS00198">
    <property type="entry name" value="4FE4S_FER_1"/>
    <property type="match status" value="1"/>
</dbReference>
<feature type="binding site" evidence="8">
    <location>
        <position position="385"/>
    </location>
    <ligand>
        <name>[4Fe-4S] cluster</name>
        <dbReference type="ChEBI" id="CHEBI:49883"/>
        <label>1</label>
    </ligand>
</feature>
<protein>
    <recommendedName>
        <fullName evidence="8">Ion-translocating oxidoreductase complex subunit C</fullName>
        <ecNumber evidence="8">7.-.-.-</ecNumber>
    </recommendedName>
    <alternativeName>
        <fullName evidence="8">Rnf electron transport complex subunit C</fullName>
    </alternativeName>
</protein>
<keyword evidence="10" id="KW-0830">Ubiquinone</keyword>
<name>A0A1E3X2N9_9BACT</name>
<evidence type="ECO:0000256" key="7">
    <source>
        <dbReference type="ARBA" id="ARBA00023014"/>
    </source>
</evidence>
<dbReference type="PANTHER" id="PTHR43034:SF2">
    <property type="entry name" value="ION-TRANSLOCATING OXIDOREDUCTASE COMPLEX SUBUNIT C"/>
    <property type="match status" value="1"/>
</dbReference>
<dbReference type="Pfam" id="PF10531">
    <property type="entry name" value="SLBB"/>
    <property type="match status" value="1"/>
</dbReference>
<feature type="binding site" evidence="8">
    <location>
        <position position="425"/>
    </location>
    <ligand>
        <name>[4Fe-4S] cluster</name>
        <dbReference type="ChEBI" id="CHEBI:49883"/>
        <label>2</label>
    </ligand>
</feature>
<keyword evidence="8" id="KW-1003">Cell membrane</keyword>
<organism evidence="10 11">
    <name type="scientific">Candidatus Scalindua rubra</name>
    <dbReference type="NCBI Taxonomy" id="1872076"/>
    <lineage>
        <taxon>Bacteria</taxon>
        <taxon>Pseudomonadati</taxon>
        <taxon>Planctomycetota</taxon>
        <taxon>Candidatus Brocadiia</taxon>
        <taxon>Candidatus Brocadiales</taxon>
        <taxon>Candidatus Scalinduaceae</taxon>
        <taxon>Candidatus Scalindua</taxon>
    </lineage>
</organism>
<dbReference type="InterPro" id="IPR026902">
    <property type="entry name" value="RnfC_N"/>
</dbReference>
<reference evidence="10 11" key="1">
    <citation type="submission" date="2016-07" db="EMBL/GenBank/DDBJ databases">
        <title>Draft genome of Scalindua rubra, obtained from a brine-seawater interface in the Red Sea, sheds light on salt adaptation in anammox bacteria.</title>
        <authorList>
            <person name="Speth D.R."/>
            <person name="Lagkouvardos I."/>
            <person name="Wang Y."/>
            <person name="Qian P.-Y."/>
            <person name="Dutilh B.E."/>
            <person name="Jetten M.S."/>
        </authorList>
    </citation>
    <scope>NUCLEOTIDE SEQUENCE [LARGE SCALE GENOMIC DNA]</scope>
    <source>
        <strain evidence="10">BSI-1</strain>
    </source>
</reference>
<dbReference type="InterPro" id="IPR037225">
    <property type="entry name" value="Nuo51_FMN-bd_sf"/>
</dbReference>
<feature type="binding site" evidence="8">
    <location>
        <position position="428"/>
    </location>
    <ligand>
        <name>[4Fe-4S] cluster</name>
        <dbReference type="ChEBI" id="CHEBI:49883"/>
        <label>2</label>
    </ligand>
</feature>
<dbReference type="GO" id="GO:0009055">
    <property type="term" value="F:electron transfer activity"/>
    <property type="evidence" value="ECO:0007669"/>
    <property type="project" value="InterPro"/>
</dbReference>
<keyword evidence="8" id="KW-0472">Membrane</keyword>
<dbReference type="SUPFAM" id="SSF46548">
    <property type="entry name" value="alpha-helical ferredoxin"/>
    <property type="match status" value="1"/>
</dbReference>
<evidence type="ECO:0000256" key="8">
    <source>
        <dbReference type="HAMAP-Rule" id="MF_00461"/>
    </source>
</evidence>
<keyword evidence="5 8" id="KW-0249">Electron transport</keyword>
<dbReference type="Pfam" id="PF01512">
    <property type="entry name" value="Complex1_51K"/>
    <property type="match status" value="1"/>
</dbReference>
<comment type="subunit">
    <text evidence="8">The complex is composed of six subunits: RnfA, RnfB, RnfC, RnfD, RnfE and RnfG.</text>
</comment>
<feature type="binding site" evidence="8">
    <location>
        <position position="391"/>
    </location>
    <ligand>
        <name>[4Fe-4S] cluster</name>
        <dbReference type="ChEBI" id="CHEBI:49883"/>
        <label>1</label>
    </ligand>
</feature>
<dbReference type="SUPFAM" id="SSF142019">
    <property type="entry name" value="Nqo1 FMN-binding domain-like"/>
    <property type="match status" value="1"/>
</dbReference>
<dbReference type="AlphaFoldDB" id="A0A1E3X2N9"/>
<dbReference type="PATRIC" id="fig|1872076.5.peg.6020"/>
<dbReference type="GO" id="GO:0046872">
    <property type="term" value="F:metal ion binding"/>
    <property type="evidence" value="ECO:0007669"/>
    <property type="project" value="UniProtKB-KW"/>
</dbReference>
<accession>A0A1E3X2N9</accession>
<dbReference type="GO" id="GO:0005886">
    <property type="term" value="C:plasma membrane"/>
    <property type="evidence" value="ECO:0007669"/>
    <property type="project" value="UniProtKB-SubCell"/>
</dbReference>
<dbReference type="NCBIfam" id="TIGR01945">
    <property type="entry name" value="rnfC"/>
    <property type="match status" value="1"/>
</dbReference>
<comment type="similarity">
    <text evidence="8">Belongs to the 4Fe4S bacterial-type ferredoxin family. RnfC subfamily.</text>
</comment>
<keyword evidence="6 8" id="KW-0408">Iron</keyword>
<dbReference type="EC" id="7.-.-.-" evidence="8"/>
<comment type="function">
    <text evidence="8">Part of a membrane-bound complex that couples electron transfer with translocation of ions across the membrane.</text>
</comment>
<evidence type="ECO:0000256" key="1">
    <source>
        <dbReference type="ARBA" id="ARBA00022448"/>
    </source>
</evidence>
<dbReference type="InterPro" id="IPR010208">
    <property type="entry name" value="Ion_transpt_RnfC/RsxC"/>
</dbReference>
<feature type="binding site" evidence="8">
    <location>
        <position position="395"/>
    </location>
    <ligand>
        <name>[4Fe-4S] cluster</name>
        <dbReference type="ChEBI" id="CHEBI:49883"/>
        <label>2</label>
    </ligand>
</feature>
<evidence type="ECO:0000313" key="10">
    <source>
        <dbReference type="EMBL" id="ODS29891.1"/>
    </source>
</evidence>
<evidence type="ECO:0000256" key="6">
    <source>
        <dbReference type="ARBA" id="ARBA00023004"/>
    </source>
</evidence>
<keyword evidence="4 8" id="KW-0677">Repeat</keyword>
<dbReference type="HAMAP" id="MF_00461">
    <property type="entry name" value="RsxC_RnfC"/>
    <property type="match status" value="1"/>
</dbReference>
<evidence type="ECO:0000256" key="3">
    <source>
        <dbReference type="ARBA" id="ARBA00022723"/>
    </source>
</evidence>